<evidence type="ECO:0000313" key="2">
    <source>
        <dbReference type="EMBL" id="RLP76125.1"/>
    </source>
</evidence>
<accession>A0A3L7A7Q5</accession>
<dbReference type="RefSeq" id="WP_121648409.1">
    <property type="nucleotide sequence ID" value="NZ_RCUX01000005.1"/>
</dbReference>
<dbReference type="AlphaFoldDB" id="A0A3L7A7Q5"/>
<protein>
    <recommendedName>
        <fullName evidence="4">YrhK domain-containing protein</fullName>
    </recommendedName>
</protein>
<gene>
    <name evidence="2" type="ORF">D9V32_08200</name>
</gene>
<dbReference type="OrthoDB" id="244933at2"/>
<organism evidence="2 3">
    <name type="scientific">Mycetocola tolaasinivorans</name>
    <dbReference type="NCBI Taxonomy" id="76635"/>
    <lineage>
        <taxon>Bacteria</taxon>
        <taxon>Bacillati</taxon>
        <taxon>Actinomycetota</taxon>
        <taxon>Actinomycetes</taxon>
        <taxon>Micrococcales</taxon>
        <taxon>Microbacteriaceae</taxon>
        <taxon>Mycetocola</taxon>
    </lineage>
</organism>
<feature type="transmembrane region" description="Helical" evidence="1">
    <location>
        <begin position="52"/>
        <end position="74"/>
    </location>
</feature>
<keyword evidence="3" id="KW-1185">Reference proteome</keyword>
<feature type="transmembrane region" description="Helical" evidence="1">
    <location>
        <begin position="165"/>
        <end position="188"/>
    </location>
</feature>
<sequence length="233" mass="24780">MTQSSSQFSAATPRSIPFLVPTLSRQSVLFMIGSALFVLGSAINIWHLGNAAASNLACFIGAIFFTAAGLYQLVLSGDAVVRVDYAPGKMFRAEWVAAATQSFGTIMFNISTSAALQAKSVDAEKHLVWNPDAGGSVAFLISAVFVYVAYYRSRGTLWEPRRSGFWAAHINMIGCLAFAVSAVGSFVLNNGASKDSDLANWGTLIGAVCFFLASMISLPALGWNRRTAAADAR</sequence>
<reference evidence="2 3" key="1">
    <citation type="submission" date="2018-10" db="EMBL/GenBank/DDBJ databases">
        <authorList>
            <person name="Li J."/>
        </authorList>
    </citation>
    <scope>NUCLEOTIDE SEQUENCE [LARGE SCALE GENOMIC DNA]</scope>
    <source>
        <strain evidence="2 3">IF 016277</strain>
    </source>
</reference>
<keyword evidence="1" id="KW-1133">Transmembrane helix</keyword>
<feature type="transmembrane region" description="Helical" evidence="1">
    <location>
        <begin position="28"/>
        <end position="46"/>
    </location>
</feature>
<evidence type="ECO:0000256" key="1">
    <source>
        <dbReference type="SAM" id="Phobius"/>
    </source>
</evidence>
<feature type="transmembrane region" description="Helical" evidence="1">
    <location>
        <begin position="200"/>
        <end position="223"/>
    </location>
</feature>
<dbReference type="EMBL" id="RCUX01000005">
    <property type="protein sequence ID" value="RLP76125.1"/>
    <property type="molecule type" value="Genomic_DNA"/>
</dbReference>
<keyword evidence="1" id="KW-0472">Membrane</keyword>
<evidence type="ECO:0000313" key="3">
    <source>
        <dbReference type="Proteomes" id="UP000272503"/>
    </source>
</evidence>
<feature type="transmembrane region" description="Helical" evidence="1">
    <location>
        <begin position="136"/>
        <end position="153"/>
    </location>
</feature>
<name>A0A3L7A7Q5_9MICO</name>
<evidence type="ECO:0008006" key="4">
    <source>
        <dbReference type="Google" id="ProtNLM"/>
    </source>
</evidence>
<proteinExistence type="predicted"/>
<dbReference type="Proteomes" id="UP000272503">
    <property type="component" value="Unassembled WGS sequence"/>
</dbReference>
<comment type="caution">
    <text evidence="2">The sequence shown here is derived from an EMBL/GenBank/DDBJ whole genome shotgun (WGS) entry which is preliminary data.</text>
</comment>
<keyword evidence="1" id="KW-0812">Transmembrane</keyword>